<feature type="compositionally biased region" description="Basic and acidic residues" evidence="1">
    <location>
        <begin position="105"/>
        <end position="115"/>
    </location>
</feature>
<evidence type="ECO:0000256" key="1">
    <source>
        <dbReference type="SAM" id="MobiDB-lite"/>
    </source>
</evidence>
<dbReference type="AlphaFoldDB" id="A0A6A6FFD2"/>
<sequence length="221" mass="24723">MLSNWSCDAGYSTRSAPLEVRMVSEVPLEADFGSTHVNRRGELASDSEDGSPLKSPVPVDIFLSPEKRSLTREQTPSPRRWNGSPTPGPHKRSKEQPSSPIWYEQTRRSVVDAEQRSPVSLPTTASTAVYSDSGLSDLSSETSRRERWRRRRHHQVSVTSTSTSSVHMNRGAELLAVLDTKENSNTEATHQSGKWDSDAHNFTNFNASRVRGHHNYSPRPK</sequence>
<evidence type="ECO:0000313" key="2">
    <source>
        <dbReference type="EMBL" id="KAF2212126.1"/>
    </source>
</evidence>
<reference evidence="2" key="1">
    <citation type="journal article" date="2020" name="Stud. Mycol.">
        <title>101 Dothideomycetes genomes: a test case for predicting lifestyles and emergence of pathogens.</title>
        <authorList>
            <person name="Haridas S."/>
            <person name="Albert R."/>
            <person name="Binder M."/>
            <person name="Bloem J."/>
            <person name="Labutti K."/>
            <person name="Salamov A."/>
            <person name="Andreopoulos B."/>
            <person name="Baker S."/>
            <person name="Barry K."/>
            <person name="Bills G."/>
            <person name="Bluhm B."/>
            <person name="Cannon C."/>
            <person name="Castanera R."/>
            <person name="Culley D."/>
            <person name="Daum C."/>
            <person name="Ezra D."/>
            <person name="Gonzalez J."/>
            <person name="Henrissat B."/>
            <person name="Kuo A."/>
            <person name="Liang C."/>
            <person name="Lipzen A."/>
            <person name="Lutzoni F."/>
            <person name="Magnuson J."/>
            <person name="Mondo S."/>
            <person name="Nolan M."/>
            <person name="Ohm R."/>
            <person name="Pangilinan J."/>
            <person name="Park H.-J."/>
            <person name="Ramirez L."/>
            <person name="Alfaro M."/>
            <person name="Sun H."/>
            <person name="Tritt A."/>
            <person name="Yoshinaga Y."/>
            <person name="Zwiers L.-H."/>
            <person name="Turgeon B."/>
            <person name="Goodwin S."/>
            <person name="Spatafora J."/>
            <person name="Crous P."/>
            <person name="Grigoriev I."/>
        </authorList>
    </citation>
    <scope>NUCLEOTIDE SEQUENCE</scope>
    <source>
        <strain evidence="2">SCOH1-5</strain>
    </source>
</reference>
<organism evidence="2 3">
    <name type="scientific">Cercospora zeae-maydis SCOH1-5</name>
    <dbReference type="NCBI Taxonomy" id="717836"/>
    <lineage>
        <taxon>Eukaryota</taxon>
        <taxon>Fungi</taxon>
        <taxon>Dikarya</taxon>
        <taxon>Ascomycota</taxon>
        <taxon>Pezizomycotina</taxon>
        <taxon>Dothideomycetes</taxon>
        <taxon>Dothideomycetidae</taxon>
        <taxon>Mycosphaerellales</taxon>
        <taxon>Mycosphaerellaceae</taxon>
        <taxon>Cercospora</taxon>
    </lineage>
</organism>
<keyword evidence="3" id="KW-1185">Reference proteome</keyword>
<feature type="compositionally biased region" description="Basic residues" evidence="1">
    <location>
        <begin position="146"/>
        <end position="155"/>
    </location>
</feature>
<accession>A0A6A6FFD2</accession>
<proteinExistence type="predicted"/>
<feature type="compositionally biased region" description="Low complexity" evidence="1">
    <location>
        <begin position="156"/>
        <end position="166"/>
    </location>
</feature>
<gene>
    <name evidence="2" type="ORF">CERZMDRAFT_90843</name>
</gene>
<dbReference type="OrthoDB" id="3650809at2759"/>
<feature type="region of interest" description="Disordered" evidence="1">
    <location>
        <begin position="31"/>
        <end position="201"/>
    </location>
</feature>
<name>A0A6A6FFD2_9PEZI</name>
<feature type="compositionally biased region" description="Polar residues" evidence="1">
    <location>
        <begin position="117"/>
        <end position="141"/>
    </location>
</feature>
<dbReference type="EMBL" id="ML992674">
    <property type="protein sequence ID" value="KAF2212126.1"/>
    <property type="molecule type" value="Genomic_DNA"/>
</dbReference>
<dbReference type="Proteomes" id="UP000799539">
    <property type="component" value="Unassembled WGS sequence"/>
</dbReference>
<evidence type="ECO:0000313" key="3">
    <source>
        <dbReference type="Proteomes" id="UP000799539"/>
    </source>
</evidence>
<protein>
    <submittedName>
        <fullName evidence="2">Uncharacterized protein</fullName>
    </submittedName>
</protein>